<evidence type="ECO:0000256" key="1">
    <source>
        <dbReference type="ARBA" id="ARBA00005254"/>
    </source>
</evidence>
<dbReference type="Gene3D" id="1.10.12.10">
    <property type="entry name" value="Lyase 2-enoyl-coa Hydratase, Chain A, domain 2"/>
    <property type="match status" value="1"/>
</dbReference>
<dbReference type="InterPro" id="IPR001753">
    <property type="entry name" value="Enoyl-CoA_hydra/iso"/>
</dbReference>
<dbReference type="InterPro" id="IPR029045">
    <property type="entry name" value="ClpP/crotonase-like_dom_sf"/>
</dbReference>
<dbReference type="RefSeq" id="WP_378164211.1">
    <property type="nucleotide sequence ID" value="NZ_JBHSBU010000001.1"/>
</dbReference>
<name>A0ABV8MRJ5_9NEIS</name>
<dbReference type="SUPFAM" id="SSF52096">
    <property type="entry name" value="ClpP/crotonase"/>
    <property type="match status" value="1"/>
</dbReference>
<dbReference type="InterPro" id="IPR045002">
    <property type="entry name" value="Ech1-like"/>
</dbReference>
<evidence type="ECO:0000313" key="2">
    <source>
        <dbReference type="EMBL" id="MFC4159930.1"/>
    </source>
</evidence>
<reference evidence="3" key="1">
    <citation type="journal article" date="2019" name="Int. J. Syst. Evol. Microbiol.">
        <title>The Global Catalogue of Microorganisms (GCM) 10K type strain sequencing project: providing services to taxonomists for standard genome sequencing and annotation.</title>
        <authorList>
            <consortium name="The Broad Institute Genomics Platform"/>
            <consortium name="The Broad Institute Genome Sequencing Center for Infectious Disease"/>
            <person name="Wu L."/>
            <person name="Ma J."/>
        </authorList>
    </citation>
    <scope>NUCLEOTIDE SEQUENCE [LARGE SCALE GENOMIC DNA]</scope>
    <source>
        <strain evidence="3">LMG 29894</strain>
    </source>
</reference>
<dbReference type="Proteomes" id="UP001595791">
    <property type="component" value="Unassembled WGS sequence"/>
</dbReference>
<comment type="caution">
    <text evidence="2">The sequence shown here is derived from an EMBL/GenBank/DDBJ whole genome shotgun (WGS) entry which is preliminary data.</text>
</comment>
<evidence type="ECO:0000313" key="3">
    <source>
        <dbReference type="Proteomes" id="UP001595791"/>
    </source>
</evidence>
<proteinExistence type="inferred from homology"/>
<dbReference type="InterPro" id="IPR014748">
    <property type="entry name" value="Enoyl-CoA_hydra_C"/>
</dbReference>
<dbReference type="Gene3D" id="3.90.226.10">
    <property type="entry name" value="2-enoyl-CoA Hydratase, Chain A, domain 1"/>
    <property type="match status" value="1"/>
</dbReference>
<gene>
    <name evidence="2" type="ORF">ACFOW7_11295</name>
</gene>
<keyword evidence="3" id="KW-1185">Reference proteome</keyword>
<dbReference type="CDD" id="cd06558">
    <property type="entry name" value="crotonase-like"/>
    <property type="match status" value="1"/>
</dbReference>
<accession>A0ABV8MRJ5</accession>
<dbReference type="PANTHER" id="PTHR43149">
    <property type="entry name" value="ENOYL-COA HYDRATASE"/>
    <property type="match status" value="1"/>
</dbReference>
<organism evidence="2 3">
    <name type="scientific">Chitinimonas lacunae</name>
    <dbReference type="NCBI Taxonomy" id="1963018"/>
    <lineage>
        <taxon>Bacteria</taxon>
        <taxon>Pseudomonadati</taxon>
        <taxon>Pseudomonadota</taxon>
        <taxon>Betaproteobacteria</taxon>
        <taxon>Neisseriales</taxon>
        <taxon>Chitinibacteraceae</taxon>
        <taxon>Chitinimonas</taxon>
    </lineage>
</organism>
<dbReference type="EMBL" id="JBHSBU010000001">
    <property type="protein sequence ID" value="MFC4159930.1"/>
    <property type="molecule type" value="Genomic_DNA"/>
</dbReference>
<dbReference type="NCBIfam" id="NF004794">
    <property type="entry name" value="PRK06142.1"/>
    <property type="match status" value="1"/>
</dbReference>
<comment type="similarity">
    <text evidence="1">Belongs to the enoyl-CoA hydratase/isomerase family.</text>
</comment>
<dbReference type="Pfam" id="PF00378">
    <property type="entry name" value="ECH_1"/>
    <property type="match status" value="1"/>
</dbReference>
<sequence length="270" mass="29988">MHYKTLEVTLENHVAQISLNRPDKANAMNEDMWLELRQVFEWLDRTESARVGLLLGNGDHFCAGIDLSMLVSVQHRIQDECAGRQNEKLRLLIIELQDSLTALERCRKPVIAAIQGRCIGGGLDLVAACDMRYCSAEAVFQLKEVDLGIVADVGVLQRLPKIIGDGRSRELAYTAREVHGEEAERMGLVNRCYVDQTTMMMDVTGIADAIAAKSPLTVRGLKENLNYARDHTVAEGLRYVAAWNAGMLISKDLEAAAMAAVMKDRAVFRD</sequence>
<protein>
    <submittedName>
        <fullName evidence="2">Crotonase/enoyl-CoA hydratase family protein</fullName>
    </submittedName>
</protein>